<gene>
    <name evidence="1" type="ORF">K505DRAFT_336956</name>
</gene>
<evidence type="ECO:0000313" key="2">
    <source>
        <dbReference type="Proteomes" id="UP000799757"/>
    </source>
</evidence>
<evidence type="ECO:0000313" key="1">
    <source>
        <dbReference type="EMBL" id="KAF2794402.1"/>
    </source>
</evidence>
<dbReference type="AlphaFoldDB" id="A0A6A6XD91"/>
<organism evidence="1 2">
    <name type="scientific">Melanomma pulvis-pyrius CBS 109.77</name>
    <dbReference type="NCBI Taxonomy" id="1314802"/>
    <lineage>
        <taxon>Eukaryota</taxon>
        <taxon>Fungi</taxon>
        <taxon>Dikarya</taxon>
        <taxon>Ascomycota</taxon>
        <taxon>Pezizomycotina</taxon>
        <taxon>Dothideomycetes</taxon>
        <taxon>Pleosporomycetidae</taxon>
        <taxon>Pleosporales</taxon>
        <taxon>Melanommataceae</taxon>
        <taxon>Melanomma</taxon>
    </lineage>
</organism>
<sequence length="481" mass="52696">MSQHVSPEMTAEQTCALFTIEGGDDAQSTLESNETQIETHVGCCIANRRRIKWRRRKGHEQSAGSVTYCRYDCTHSAGLAASGPSRLSPRASDTEQHEEGPALVLTITTVREPKPNRPQFAKVQLLQSEALRKAQKHMLEERNLHTPRDVPRSAKLALPPRRRGRCASIYHQHHGLFILPHAILRRLGRGITASVDTDATSITACTSFRPLLDPAIASCHVSIRSRNRARTGNAWNGLEVSMGIGSWTHDDAQGVLPHHQLDARFKGRNQGPLRSIVGKTTEGIEACANTASRSLDLKAIVTPGCLLSANQLISWFFAWISPPLVQKGVVTFKQQCMSAKLGEVIREKETLTLSTARETIGCLGIVALDSSFRPCPHPHSRNGTMSSLTYGTSDYLVATIMVWPYADNPTKGSSVHVGRATHPDVPSQRLPLNARFEISSPHSLIFVIEPAFAHVHFPEQHVAFSSSSGAGLYSACKHDAD</sequence>
<dbReference type="Proteomes" id="UP000799757">
    <property type="component" value="Unassembled WGS sequence"/>
</dbReference>
<protein>
    <submittedName>
        <fullName evidence="1">Uncharacterized protein</fullName>
    </submittedName>
</protein>
<accession>A0A6A6XD91</accession>
<keyword evidence="2" id="KW-1185">Reference proteome</keyword>
<name>A0A6A6XD91_9PLEO</name>
<dbReference type="EMBL" id="MU001892">
    <property type="protein sequence ID" value="KAF2794402.1"/>
    <property type="molecule type" value="Genomic_DNA"/>
</dbReference>
<reference evidence="1" key="1">
    <citation type="journal article" date="2020" name="Stud. Mycol.">
        <title>101 Dothideomycetes genomes: a test case for predicting lifestyles and emergence of pathogens.</title>
        <authorList>
            <person name="Haridas S."/>
            <person name="Albert R."/>
            <person name="Binder M."/>
            <person name="Bloem J."/>
            <person name="Labutti K."/>
            <person name="Salamov A."/>
            <person name="Andreopoulos B."/>
            <person name="Baker S."/>
            <person name="Barry K."/>
            <person name="Bills G."/>
            <person name="Bluhm B."/>
            <person name="Cannon C."/>
            <person name="Castanera R."/>
            <person name="Culley D."/>
            <person name="Daum C."/>
            <person name="Ezra D."/>
            <person name="Gonzalez J."/>
            <person name="Henrissat B."/>
            <person name="Kuo A."/>
            <person name="Liang C."/>
            <person name="Lipzen A."/>
            <person name="Lutzoni F."/>
            <person name="Magnuson J."/>
            <person name="Mondo S."/>
            <person name="Nolan M."/>
            <person name="Ohm R."/>
            <person name="Pangilinan J."/>
            <person name="Park H.-J."/>
            <person name="Ramirez L."/>
            <person name="Alfaro M."/>
            <person name="Sun H."/>
            <person name="Tritt A."/>
            <person name="Yoshinaga Y."/>
            <person name="Zwiers L.-H."/>
            <person name="Turgeon B."/>
            <person name="Goodwin S."/>
            <person name="Spatafora J."/>
            <person name="Crous P."/>
            <person name="Grigoriev I."/>
        </authorList>
    </citation>
    <scope>NUCLEOTIDE SEQUENCE</scope>
    <source>
        <strain evidence="1">CBS 109.77</strain>
    </source>
</reference>
<proteinExistence type="predicted"/>